<keyword evidence="2" id="KW-1185">Reference proteome</keyword>
<organism evidence="1 2">
    <name type="scientific">Winogradskyella damuponensis</name>
    <dbReference type="NCBI Taxonomy" id="943939"/>
    <lineage>
        <taxon>Bacteria</taxon>
        <taxon>Pseudomonadati</taxon>
        <taxon>Bacteroidota</taxon>
        <taxon>Flavobacteriia</taxon>
        <taxon>Flavobacteriales</taxon>
        <taxon>Flavobacteriaceae</taxon>
        <taxon>Winogradskyella</taxon>
    </lineage>
</organism>
<evidence type="ECO:0000313" key="2">
    <source>
        <dbReference type="Proteomes" id="UP001501682"/>
    </source>
</evidence>
<sequence>MKTTYPFLALALLTLSFSCKNETSKESIDTRNPMNEELTDTRNYEKDGNFEEDVYTYEEKTGDIDQNWNLNNPERQMRLFAQFEMSDDQQQRYETALANWMDSNTGTPYKNLSANDRINAEANILETILDKEQFNRYKQWANANDKR</sequence>
<reference evidence="2" key="1">
    <citation type="journal article" date="2019" name="Int. J. Syst. Evol. Microbiol.">
        <title>The Global Catalogue of Microorganisms (GCM) 10K type strain sequencing project: providing services to taxonomists for standard genome sequencing and annotation.</title>
        <authorList>
            <consortium name="The Broad Institute Genomics Platform"/>
            <consortium name="The Broad Institute Genome Sequencing Center for Infectious Disease"/>
            <person name="Wu L."/>
            <person name="Ma J."/>
        </authorList>
    </citation>
    <scope>NUCLEOTIDE SEQUENCE [LARGE SCALE GENOMIC DNA]</scope>
    <source>
        <strain evidence="2">JCM 17633</strain>
    </source>
</reference>
<accession>A0ABP8CS75</accession>
<evidence type="ECO:0000313" key="1">
    <source>
        <dbReference type="EMBL" id="GAA4242776.1"/>
    </source>
</evidence>
<dbReference type="Proteomes" id="UP001501682">
    <property type="component" value="Unassembled WGS sequence"/>
</dbReference>
<dbReference type="RefSeq" id="WP_334467417.1">
    <property type="nucleotide sequence ID" value="NZ_BAABCB010000015.1"/>
</dbReference>
<dbReference type="EMBL" id="BAABCB010000015">
    <property type="protein sequence ID" value="GAA4242776.1"/>
    <property type="molecule type" value="Genomic_DNA"/>
</dbReference>
<dbReference type="PROSITE" id="PS51257">
    <property type="entry name" value="PROKAR_LIPOPROTEIN"/>
    <property type="match status" value="1"/>
</dbReference>
<gene>
    <name evidence="1" type="ORF">GCM10022292_14450</name>
</gene>
<protein>
    <submittedName>
        <fullName evidence="1">Uncharacterized protein</fullName>
    </submittedName>
</protein>
<name>A0ABP8CS75_9FLAO</name>
<comment type="caution">
    <text evidence="1">The sequence shown here is derived from an EMBL/GenBank/DDBJ whole genome shotgun (WGS) entry which is preliminary data.</text>
</comment>
<proteinExistence type="predicted"/>